<protein>
    <submittedName>
        <fullName evidence="6">Family 20 glycosylhydrolase</fullName>
    </submittedName>
</protein>
<accession>A0ABX2DKM2</accession>
<evidence type="ECO:0000313" key="7">
    <source>
        <dbReference type="Proteomes" id="UP000711047"/>
    </source>
</evidence>
<dbReference type="Pfam" id="PF02838">
    <property type="entry name" value="Glyco_hydro_20b"/>
    <property type="match status" value="1"/>
</dbReference>
<dbReference type="Pfam" id="PF00728">
    <property type="entry name" value="Glyco_hydro_20"/>
    <property type="match status" value="1"/>
</dbReference>
<evidence type="ECO:0000259" key="4">
    <source>
        <dbReference type="Pfam" id="PF00728"/>
    </source>
</evidence>
<dbReference type="Gene3D" id="3.20.20.80">
    <property type="entry name" value="Glycosidases"/>
    <property type="match status" value="1"/>
</dbReference>
<comment type="similarity">
    <text evidence="1">Belongs to the glycosyl hydrolase 20 family.</text>
</comment>
<dbReference type="PANTHER" id="PTHR43678:SF1">
    <property type="entry name" value="BETA-N-ACETYLHEXOSAMINIDASE"/>
    <property type="match status" value="1"/>
</dbReference>
<dbReference type="InterPro" id="IPR052764">
    <property type="entry name" value="GH20_Enzymes"/>
</dbReference>
<evidence type="ECO:0000256" key="3">
    <source>
        <dbReference type="ARBA" id="ARBA00023295"/>
    </source>
</evidence>
<dbReference type="SUPFAM" id="SSF51445">
    <property type="entry name" value="(Trans)glycosidases"/>
    <property type="match status" value="1"/>
</dbReference>
<dbReference type="InterPro" id="IPR015882">
    <property type="entry name" value="HEX_bac_N"/>
</dbReference>
<feature type="domain" description="Glycoside hydrolase family 20 catalytic" evidence="4">
    <location>
        <begin position="161"/>
        <end position="493"/>
    </location>
</feature>
<organism evidence="6 7">
    <name type="scientific">Paenibacillus tritici</name>
    <dbReference type="NCBI Taxonomy" id="1873425"/>
    <lineage>
        <taxon>Bacteria</taxon>
        <taxon>Bacillati</taxon>
        <taxon>Bacillota</taxon>
        <taxon>Bacilli</taxon>
        <taxon>Bacillales</taxon>
        <taxon>Paenibacillaceae</taxon>
        <taxon>Paenibacillus</taxon>
    </lineage>
</organism>
<evidence type="ECO:0000259" key="5">
    <source>
        <dbReference type="Pfam" id="PF02838"/>
    </source>
</evidence>
<dbReference type="Gene3D" id="3.30.379.10">
    <property type="entry name" value="Chitobiase/beta-hexosaminidase domain 2-like"/>
    <property type="match status" value="1"/>
</dbReference>
<dbReference type="PANTHER" id="PTHR43678">
    <property type="entry name" value="PUTATIVE (AFU_ORTHOLOGUE AFUA_2G00640)-RELATED"/>
    <property type="match status" value="1"/>
</dbReference>
<dbReference type="InterPro" id="IPR015883">
    <property type="entry name" value="Glyco_hydro_20_cat"/>
</dbReference>
<dbReference type="RefSeq" id="WP_173130023.1">
    <property type="nucleotide sequence ID" value="NZ_JABMKX010000003.1"/>
</dbReference>
<evidence type="ECO:0000256" key="1">
    <source>
        <dbReference type="ARBA" id="ARBA00006285"/>
    </source>
</evidence>
<dbReference type="SUPFAM" id="SSF55545">
    <property type="entry name" value="beta-N-acetylhexosaminidase-like domain"/>
    <property type="match status" value="1"/>
</dbReference>
<comment type="caution">
    <text evidence="6">The sequence shown here is derived from an EMBL/GenBank/DDBJ whole genome shotgun (WGS) entry which is preliminary data.</text>
</comment>
<gene>
    <name evidence="6" type="ORF">HQN87_07500</name>
</gene>
<evidence type="ECO:0000313" key="6">
    <source>
        <dbReference type="EMBL" id="NQX45173.1"/>
    </source>
</evidence>
<evidence type="ECO:0000256" key="2">
    <source>
        <dbReference type="ARBA" id="ARBA00022801"/>
    </source>
</evidence>
<dbReference type="EMBL" id="JABMKX010000003">
    <property type="protein sequence ID" value="NQX45173.1"/>
    <property type="molecule type" value="Genomic_DNA"/>
</dbReference>
<dbReference type="PRINTS" id="PR00738">
    <property type="entry name" value="GLHYDRLASE20"/>
</dbReference>
<reference evidence="6 7" key="1">
    <citation type="submission" date="2020-05" db="EMBL/GenBank/DDBJ databases">
        <title>Paenibacillus glebae, sp. nov., Paenibacillus humi sp. nov., Paenibacillus pedi sp. nov., Paenibacillus terrestris sp. nov. and Paenibacillus terricola sp. nov., isolated from a forest top soil sample.</title>
        <authorList>
            <person name="Qi S."/>
            <person name="Carlier A."/>
            <person name="Cnockaert M."/>
            <person name="Vandamme P."/>
        </authorList>
    </citation>
    <scope>NUCLEOTIDE SEQUENCE [LARGE SCALE GENOMIC DNA]</scope>
    <source>
        <strain evidence="6 7">LMG 29502</strain>
    </source>
</reference>
<dbReference type="Proteomes" id="UP000711047">
    <property type="component" value="Unassembled WGS sequence"/>
</dbReference>
<keyword evidence="2" id="KW-0378">Hydrolase</keyword>
<dbReference type="InterPro" id="IPR017853">
    <property type="entry name" value="GH"/>
</dbReference>
<dbReference type="CDD" id="cd06564">
    <property type="entry name" value="GH20_DspB_LnbB-like"/>
    <property type="match status" value="1"/>
</dbReference>
<keyword evidence="7" id="KW-1185">Reference proteome</keyword>
<proteinExistence type="inferred from homology"/>
<dbReference type="InterPro" id="IPR025705">
    <property type="entry name" value="Beta_hexosaminidase_sua/sub"/>
</dbReference>
<dbReference type="InterPro" id="IPR029018">
    <property type="entry name" value="Hex-like_dom2"/>
</dbReference>
<sequence>MDKLTSDQGPFPGVQQYIKASEGQWRLSDESRIRIVDNARSEGNRVLNDTILIVLSEYAGSLTPSDQLLSVVYGAGESSASGDIIIELNDSGDNEDNGAGVTGGGIGSPERYVIDIGESVHITAPGERAVMYAMRTLLQLLVTDGFLPYGRITDYPVMPERSLHIDIGRKFYTEDWILEQIRAMSRLRLNTLQLHFSENEGFRLMSESHPEVMSDQYVTKQEMKAIIHAAQRYHVDIIPSLDSPGHLGQALRTHPEWLLKDSEGNAAPGALDITNPAARRFVLDLIDEYAGLFAGSRYFHIGGDEFINFAEFDKYPQLAEYARKVLNIESGTGVDTYIDYLNGVAEHLESAGWTVRAWNDGLYRADQTQRVAPKSSIQITYWTKWHPMMAPVEDIMAKGHQVINFNDGYLYYVLGENAGYTYPTGEKIRDSWHPGLFPIQTGAPKQEYSGAYPLEIIGCTFSIWSDKPEAQSEAEVAEGIRGPLRAMAELAWLGKQDAAEQMAE</sequence>
<keyword evidence="3" id="KW-0326">Glycosidase</keyword>
<feature type="domain" description="Beta-hexosaminidase bacterial type N-terminal" evidence="5">
    <location>
        <begin position="19"/>
        <end position="155"/>
    </location>
</feature>
<name>A0ABX2DKM2_9BACL</name>